<comment type="caution">
    <text evidence="1">The sequence shown here is derived from an EMBL/GenBank/DDBJ whole genome shotgun (WGS) entry which is preliminary data.</text>
</comment>
<sequence>MREAGRRSAEKTMNRDTRLSDVLHVLLHMAQVKDPLTSEVLARSMGTNPAVLRRTMAGLRRAGHVRSGKGHGGGWQLARPLDRITLLAVYEALDKPTLFAIGSRSKHPDCRIERAVNATLAGAMQRAETLLLDRFGEVTLDQLMPEGLTALAVDCGSKTAPDRGLSG</sequence>
<dbReference type="SUPFAM" id="SSF46785">
    <property type="entry name" value="Winged helix' DNA-binding domain"/>
    <property type="match status" value="1"/>
</dbReference>
<keyword evidence="2" id="KW-1185">Reference proteome</keyword>
<name>K2Q974_9HYPH</name>
<dbReference type="GO" id="GO:0005829">
    <property type="term" value="C:cytosol"/>
    <property type="evidence" value="ECO:0007669"/>
    <property type="project" value="TreeGrafter"/>
</dbReference>
<protein>
    <submittedName>
        <fullName evidence="1">BadM/Rrf2 family transcriptional regulator</fullName>
    </submittedName>
</protein>
<dbReference type="eggNOG" id="COG1959">
    <property type="taxonomic scope" value="Bacteria"/>
</dbReference>
<organism evidence="1 2">
    <name type="scientific">Agrobacterium albertimagni AOL15</name>
    <dbReference type="NCBI Taxonomy" id="1156935"/>
    <lineage>
        <taxon>Bacteria</taxon>
        <taxon>Pseudomonadati</taxon>
        <taxon>Pseudomonadota</taxon>
        <taxon>Alphaproteobacteria</taxon>
        <taxon>Hyphomicrobiales</taxon>
        <taxon>Rhizobiaceae</taxon>
        <taxon>Rhizobium/Agrobacterium group</taxon>
        <taxon>Agrobacterium</taxon>
    </lineage>
</organism>
<proteinExistence type="predicted"/>
<dbReference type="InterPro" id="IPR036388">
    <property type="entry name" value="WH-like_DNA-bd_sf"/>
</dbReference>
<dbReference type="AlphaFoldDB" id="K2Q974"/>
<dbReference type="PATRIC" id="fig|1156935.5.peg.4345"/>
<dbReference type="InterPro" id="IPR000944">
    <property type="entry name" value="Tscrpt_reg_Rrf2"/>
</dbReference>
<evidence type="ECO:0000313" key="2">
    <source>
        <dbReference type="Proteomes" id="UP000007123"/>
    </source>
</evidence>
<dbReference type="PANTHER" id="PTHR33221">
    <property type="entry name" value="WINGED HELIX-TURN-HELIX TRANSCRIPTIONAL REGULATOR, RRF2 FAMILY"/>
    <property type="match status" value="1"/>
</dbReference>
<dbReference type="PANTHER" id="PTHR33221:SF15">
    <property type="entry name" value="HTH-TYPE TRANSCRIPTIONAL REGULATOR YWGB-RELATED"/>
    <property type="match status" value="1"/>
</dbReference>
<dbReference type="GO" id="GO:0003700">
    <property type="term" value="F:DNA-binding transcription factor activity"/>
    <property type="evidence" value="ECO:0007669"/>
    <property type="project" value="TreeGrafter"/>
</dbReference>
<dbReference type="Gene3D" id="1.10.10.10">
    <property type="entry name" value="Winged helix-like DNA-binding domain superfamily/Winged helix DNA-binding domain"/>
    <property type="match status" value="1"/>
</dbReference>
<dbReference type="EMBL" id="ALJF01000019">
    <property type="protein sequence ID" value="EKF57551.1"/>
    <property type="molecule type" value="Genomic_DNA"/>
</dbReference>
<evidence type="ECO:0000313" key="1">
    <source>
        <dbReference type="EMBL" id="EKF57551.1"/>
    </source>
</evidence>
<dbReference type="InterPro" id="IPR036390">
    <property type="entry name" value="WH_DNA-bd_sf"/>
</dbReference>
<dbReference type="Pfam" id="PF02082">
    <property type="entry name" value="Rrf2"/>
    <property type="match status" value="1"/>
</dbReference>
<dbReference type="PROSITE" id="PS51197">
    <property type="entry name" value="HTH_RRF2_2"/>
    <property type="match status" value="1"/>
</dbReference>
<gene>
    <name evidence="1" type="ORF">QWE_21352</name>
</gene>
<reference evidence="1 2" key="1">
    <citation type="journal article" date="2012" name="J. Bacteriol.">
        <title>Draft Genome Sequence of Agrobacterium albertimagni Strain AOL15.</title>
        <authorList>
            <person name="Trimble W.L."/>
            <person name="Phung le T."/>
            <person name="Meyer F."/>
            <person name="Gilbert J.A."/>
            <person name="Silver S."/>
        </authorList>
    </citation>
    <scope>NUCLEOTIDE SEQUENCE [LARGE SCALE GENOMIC DNA]</scope>
    <source>
        <strain evidence="1 2">AOL15</strain>
    </source>
</reference>
<accession>K2Q974</accession>
<dbReference type="STRING" id="1156935.QWE_21352"/>
<dbReference type="Proteomes" id="UP000007123">
    <property type="component" value="Unassembled WGS sequence"/>
</dbReference>